<sequence length="398" mass="42128">MKLLHATTVPTTLNFLRSQPAHLAARGIEVTLLSSPGAELESIAEEEGARALSVPMHRGFSVGADLRTLWQLVGILRREAPDIVHTHTPKAGLLVTLAARLARVPLCIYQIHGLRFLTTSGLQRRILKATERISTAAAHRVLCVSPSVLALAEEEHVIHRGKGAVLGAGTINGVDLRAFDPAPLQEEAAAAREELGIPADAPVVGFVGRLAADKGLAELAAAWGRVRQEQPETHLLLLGGPEETDPVAPDVMAALAADARVHLAGHRPDVRPYLAAMSVLALPSYREGFPQTLLEGSAMGVPTVGSDVPGVRDAVQDGVTGLLVPVRDPDALAEALLGLLRDPQRRSALGAAGRDWARASFAQDAVRERFLEYYLEAAAAHGVATPAAPTTADRVRTP</sequence>
<keyword evidence="2" id="KW-0328">Glycosyltransferase</keyword>
<protein>
    <recommendedName>
        <fullName evidence="1">D-inositol 3-phosphate glycosyltransferase</fullName>
    </recommendedName>
</protein>
<dbReference type="Gene3D" id="3.40.50.2000">
    <property type="entry name" value="Glycogen Phosphorylase B"/>
    <property type="match status" value="2"/>
</dbReference>
<dbReference type="Pfam" id="PF13692">
    <property type="entry name" value="Glyco_trans_1_4"/>
    <property type="match status" value="1"/>
</dbReference>
<dbReference type="EMBL" id="DWWC01000302">
    <property type="protein sequence ID" value="HJC70814.1"/>
    <property type="molecule type" value="Genomic_DNA"/>
</dbReference>
<dbReference type="Proteomes" id="UP000823854">
    <property type="component" value="Unassembled WGS sequence"/>
</dbReference>
<dbReference type="PANTHER" id="PTHR45947:SF3">
    <property type="entry name" value="SULFOQUINOVOSYL TRANSFERASE SQD2"/>
    <property type="match status" value="1"/>
</dbReference>
<proteinExistence type="predicted"/>
<dbReference type="GO" id="GO:0016758">
    <property type="term" value="F:hexosyltransferase activity"/>
    <property type="evidence" value="ECO:0007669"/>
    <property type="project" value="TreeGrafter"/>
</dbReference>
<dbReference type="Pfam" id="PF13579">
    <property type="entry name" value="Glyco_trans_4_4"/>
    <property type="match status" value="1"/>
</dbReference>
<keyword evidence="3" id="KW-0808">Transferase</keyword>
<dbReference type="PANTHER" id="PTHR45947">
    <property type="entry name" value="SULFOQUINOVOSYL TRANSFERASE SQD2"/>
    <property type="match status" value="1"/>
</dbReference>
<evidence type="ECO:0000256" key="2">
    <source>
        <dbReference type="ARBA" id="ARBA00022676"/>
    </source>
</evidence>
<dbReference type="AlphaFoldDB" id="A0A9D2Q0W5"/>
<reference evidence="5" key="2">
    <citation type="submission" date="2021-04" db="EMBL/GenBank/DDBJ databases">
        <authorList>
            <person name="Gilroy R."/>
        </authorList>
    </citation>
    <scope>NUCLEOTIDE SEQUENCE</scope>
    <source>
        <strain evidence="5">CHK130-7132</strain>
    </source>
</reference>
<dbReference type="InterPro" id="IPR028098">
    <property type="entry name" value="Glyco_trans_4-like_N"/>
</dbReference>
<accession>A0A9D2Q0W5</accession>
<evidence type="ECO:0000256" key="1">
    <source>
        <dbReference type="ARBA" id="ARBA00021292"/>
    </source>
</evidence>
<evidence type="ECO:0000313" key="5">
    <source>
        <dbReference type="EMBL" id="HJC70814.1"/>
    </source>
</evidence>
<dbReference type="InterPro" id="IPR050194">
    <property type="entry name" value="Glycosyltransferase_grp1"/>
</dbReference>
<evidence type="ECO:0000256" key="3">
    <source>
        <dbReference type="ARBA" id="ARBA00022679"/>
    </source>
</evidence>
<dbReference type="SUPFAM" id="SSF53756">
    <property type="entry name" value="UDP-Glycosyltransferase/glycogen phosphorylase"/>
    <property type="match status" value="1"/>
</dbReference>
<evidence type="ECO:0000313" key="6">
    <source>
        <dbReference type="Proteomes" id="UP000823854"/>
    </source>
</evidence>
<gene>
    <name evidence="5" type="ORF">H9932_14220</name>
</gene>
<dbReference type="CDD" id="cd03808">
    <property type="entry name" value="GT4_CapM-like"/>
    <property type="match status" value="1"/>
</dbReference>
<feature type="domain" description="Glycosyltransferase subfamily 4-like N-terminal" evidence="4">
    <location>
        <begin position="21"/>
        <end position="167"/>
    </location>
</feature>
<dbReference type="GO" id="GO:1901137">
    <property type="term" value="P:carbohydrate derivative biosynthetic process"/>
    <property type="evidence" value="ECO:0007669"/>
    <property type="project" value="UniProtKB-ARBA"/>
</dbReference>
<evidence type="ECO:0000259" key="4">
    <source>
        <dbReference type="Pfam" id="PF13579"/>
    </source>
</evidence>
<organism evidence="5 6">
    <name type="scientific">Candidatus Brachybacterium intestinipullorum</name>
    <dbReference type="NCBI Taxonomy" id="2838512"/>
    <lineage>
        <taxon>Bacteria</taxon>
        <taxon>Bacillati</taxon>
        <taxon>Actinomycetota</taxon>
        <taxon>Actinomycetes</taxon>
        <taxon>Micrococcales</taxon>
        <taxon>Dermabacteraceae</taxon>
        <taxon>Brachybacterium</taxon>
    </lineage>
</organism>
<name>A0A9D2Q0W5_9MICO</name>
<reference evidence="5" key="1">
    <citation type="journal article" date="2021" name="PeerJ">
        <title>Extensive microbial diversity within the chicken gut microbiome revealed by metagenomics and culture.</title>
        <authorList>
            <person name="Gilroy R."/>
            <person name="Ravi A."/>
            <person name="Getino M."/>
            <person name="Pursley I."/>
            <person name="Horton D.L."/>
            <person name="Alikhan N.F."/>
            <person name="Baker D."/>
            <person name="Gharbi K."/>
            <person name="Hall N."/>
            <person name="Watson M."/>
            <person name="Adriaenssens E.M."/>
            <person name="Foster-Nyarko E."/>
            <person name="Jarju S."/>
            <person name="Secka A."/>
            <person name="Antonio M."/>
            <person name="Oren A."/>
            <person name="Chaudhuri R.R."/>
            <person name="La Ragione R."/>
            <person name="Hildebrand F."/>
            <person name="Pallen M.J."/>
        </authorList>
    </citation>
    <scope>NUCLEOTIDE SEQUENCE</scope>
    <source>
        <strain evidence="5">CHK130-7132</strain>
    </source>
</reference>
<comment type="caution">
    <text evidence="5">The sequence shown here is derived from an EMBL/GenBank/DDBJ whole genome shotgun (WGS) entry which is preliminary data.</text>
</comment>